<dbReference type="InterPro" id="IPR023365">
    <property type="entry name" value="Sortase_dom-sf"/>
</dbReference>
<evidence type="ECO:0000256" key="2">
    <source>
        <dbReference type="SAM" id="MobiDB-lite"/>
    </source>
</evidence>
<protein>
    <submittedName>
        <fullName evidence="4">Class F sortase</fullName>
    </submittedName>
</protein>
<dbReference type="Pfam" id="PF04203">
    <property type="entry name" value="Sortase"/>
    <property type="match status" value="1"/>
</dbReference>
<feature type="region of interest" description="Disordered" evidence="2">
    <location>
        <begin position="1"/>
        <end position="79"/>
    </location>
</feature>
<name>A0ABV3G640_MICGL</name>
<dbReference type="Proteomes" id="UP001551675">
    <property type="component" value="Unassembled WGS sequence"/>
</dbReference>
<dbReference type="Gene3D" id="2.40.260.10">
    <property type="entry name" value="Sortase"/>
    <property type="match status" value="1"/>
</dbReference>
<keyword evidence="5" id="KW-1185">Reference proteome</keyword>
<keyword evidence="1" id="KW-0378">Hydrolase</keyword>
<dbReference type="CDD" id="cd05829">
    <property type="entry name" value="Sortase_F"/>
    <property type="match status" value="1"/>
</dbReference>
<dbReference type="SUPFAM" id="SSF63817">
    <property type="entry name" value="Sortase"/>
    <property type="match status" value="1"/>
</dbReference>
<sequence>MNSTPDAHDDKPQPGDGPAGTAAPDGATSPVTGQAPAEQPGTAAGSSGDTGTAGGSAQVAPGQPSPGQVPAGQVPPAQVAPQVGGVPGVPVQMGAVPAAPVAPVAPVVKTRKPLPQPVLATLLVGGSFGGIAAIMAGLLAVLSPAPEDVQGSKPVPGGEVALQGAGTFLPPTVGPGGPGTALTAAAPTAPPPLPALQPLPPLTITTAPASAASTKVKKAASAKPVKIRIPAIGVYATVGSVGVAKSGEIGTPPLSRPSLAAWYRLGPAPGELGPAVILGHVNTRTGSAVFNRLRELKRGNKIEVRRADGKSAIFTVDGVEQVGKTTFPTNRVYGNVSTAALRLITCGGAYNAKNHSYTDNIVVYATMTGTRNAK</sequence>
<feature type="compositionally biased region" description="Basic and acidic residues" evidence="2">
    <location>
        <begin position="1"/>
        <end position="13"/>
    </location>
</feature>
<proteinExistence type="predicted"/>
<keyword evidence="3" id="KW-0472">Membrane</keyword>
<dbReference type="RefSeq" id="WP_061253187.1">
    <property type="nucleotide sequence ID" value="NZ_JBFALK010000001.1"/>
</dbReference>
<accession>A0ABV3G640</accession>
<dbReference type="InterPro" id="IPR005754">
    <property type="entry name" value="Sortase"/>
</dbReference>
<keyword evidence="3" id="KW-1133">Transmembrane helix</keyword>
<feature type="compositionally biased region" description="Low complexity" evidence="2">
    <location>
        <begin position="41"/>
        <end position="79"/>
    </location>
</feature>
<dbReference type="InterPro" id="IPR042001">
    <property type="entry name" value="Sortase_F"/>
</dbReference>
<evidence type="ECO:0000313" key="5">
    <source>
        <dbReference type="Proteomes" id="UP001551675"/>
    </source>
</evidence>
<organism evidence="4 5">
    <name type="scientific">Microtetraspora glauca</name>
    <dbReference type="NCBI Taxonomy" id="1996"/>
    <lineage>
        <taxon>Bacteria</taxon>
        <taxon>Bacillati</taxon>
        <taxon>Actinomycetota</taxon>
        <taxon>Actinomycetes</taxon>
        <taxon>Streptosporangiales</taxon>
        <taxon>Streptosporangiaceae</taxon>
        <taxon>Microtetraspora</taxon>
    </lineage>
</organism>
<reference evidence="4 5" key="1">
    <citation type="submission" date="2024-06" db="EMBL/GenBank/DDBJ databases">
        <title>The Natural Products Discovery Center: Release of the First 8490 Sequenced Strains for Exploring Actinobacteria Biosynthetic Diversity.</title>
        <authorList>
            <person name="Kalkreuter E."/>
            <person name="Kautsar S.A."/>
            <person name="Yang D."/>
            <person name="Bader C.D."/>
            <person name="Teijaro C.N."/>
            <person name="Fluegel L."/>
            <person name="Davis C.M."/>
            <person name="Simpson J.R."/>
            <person name="Lauterbach L."/>
            <person name="Steele A.D."/>
            <person name="Gui C."/>
            <person name="Meng S."/>
            <person name="Li G."/>
            <person name="Viehrig K."/>
            <person name="Ye F."/>
            <person name="Su P."/>
            <person name="Kiefer A.F."/>
            <person name="Nichols A."/>
            <person name="Cepeda A.J."/>
            <person name="Yan W."/>
            <person name="Fan B."/>
            <person name="Jiang Y."/>
            <person name="Adhikari A."/>
            <person name="Zheng C.-J."/>
            <person name="Schuster L."/>
            <person name="Cowan T.M."/>
            <person name="Smanski M.J."/>
            <person name="Chevrette M.G."/>
            <person name="De Carvalho L.P.S."/>
            <person name="Shen B."/>
        </authorList>
    </citation>
    <scope>NUCLEOTIDE SEQUENCE [LARGE SCALE GENOMIC DNA]</scope>
    <source>
        <strain evidence="4 5">NPDC050100</strain>
    </source>
</reference>
<evidence type="ECO:0000256" key="3">
    <source>
        <dbReference type="SAM" id="Phobius"/>
    </source>
</evidence>
<gene>
    <name evidence="4" type="ORF">AB0I59_00525</name>
</gene>
<dbReference type="EMBL" id="JBFALK010000001">
    <property type="protein sequence ID" value="MEV0967087.1"/>
    <property type="molecule type" value="Genomic_DNA"/>
</dbReference>
<evidence type="ECO:0000256" key="1">
    <source>
        <dbReference type="ARBA" id="ARBA00022801"/>
    </source>
</evidence>
<dbReference type="NCBIfam" id="NF033748">
    <property type="entry name" value="class_F_sortase"/>
    <property type="match status" value="1"/>
</dbReference>
<feature type="compositionally biased region" description="Low complexity" evidence="2">
    <location>
        <begin position="14"/>
        <end position="28"/>
    </location>
</feature>
<keyword evidence="3" id="KW-0812">Transmembrane</keyword>
<feature type="transmembrane region" description="Helical" evidence="3">
    <location>
        <begin position="118"/>
        <end position="142"/>
    </location>
</feature>
<evidence type="ECO:0000313" key="4">
    <source>
        <dbReference type="EMBL" id="MEV0967087.1"/>
    </source>
</evidence>
<comment type="caution">
    <text evidence="4">The sequence shown here is derived from an EMBL/GenBank/DDBJ whole genome shotgun (WGS) entry which is preliminary data.</text>
</comment>